<reference evidence="3 4" key="1">
    <citation type="submission" date="2019-04" db="EMBL/GenBank/DDBJ databases">
        <title>Natronospirillum operosus gen. nov., sp. nov., a haloalkaliphilic satellite isolated from decaying biomass of laboratory culture of cyanobacterium Geitlerinema sp. and proposal of Natronospirillaceae fam. nov. and Saccharospirillaceae fam. nov.</title>
        <authorList>
            <person name="Kevbrin V."/>
            <person name="Boltyanskaya Y."/>
            <person name="Koziaeva V."/>
            <person name="Grouzdev D.S."/>
            <person name="Park M."/>
            <person name="Cho J."/>
        </authorList>
    </citation>
    <scope>NUCLEOTIDE SEQUENCE [LARGE SCALE GENOMIC DNA]</scope>
    <source>
        <strain evidence="3 4">G-116</strain>
    </source>
</reference>
<protein>
    <submittedName>
        <fullName evidence="3">Alpha/beta fold hydrolase</fullName>
    </submittedName>
</protein>
<dbReference type="InterPro" id="IPR029058">
    <property type="entry name" value="AB_hydrolase_fold"/>
</dbReference>
<comment type="caution">
    <text evidence="3">The sequence shown here is derived from an EMBL/GenBank/DDBJ whole genome shotgun (WGS) entry which is preliminary data.</text>
</comment>
<keyword evidence="3" id="KW-0378">Hydrolase</keyword>
<organism evidence="3 4">
    <name type="scientific">Natronospirillum operosum</name>
    <dbReference type="NCBI Taxonomy" id="2759953"/>
    <lineage>
        <taxon>Bacteria</taxon>
        <taxon>Pseudomonadati</taxon>
        <taxon>Pseudomonadota</taxon>
        <taxon>Gammaproteobacteria</taxon>
        <taxon>Oceanospirillales</taxon>
        <taxon>Natronospirillaceae</taxon>
        <taxon>Natronospirillum</taxon>
    </lineage>
</organism>
<dbReference type="Proteomes" id="UP000297475">
    <property type="component" value="Unassembled WGS sequence"/>
</dbReference>
<keyword evidence="4" id="KW-1185">Reference proteome</keyword>
<feature type="region of interest" description="Disordered" evidence="1">
    <location>
        <begin position="82"/>
        <end position="107"/>
    </location>
</feature>
<dbReference type="GO" id="GO:0016787">
    <property type="term" value="F:hydrolase activity"/>
    <property type="evidence" value="ECO:0007669"/>
    <property type="project" value="UniProtKB-KW"/>
</dbReference>
<sequence>MGLHIIRDTVDRWRRRCRVDQHHPGAGQGQLSTAVAFRQMQHQMMCRLGTAGGTDDAPIVGQHRTRIGAHAREQLPKVGFTAPVHQRRRMTEQARPGQQEGTGTAASHQATASIMLCHSVHHGAELLQYRLNLRLAGDGVIHRRYHPELVRYRCAAICQRLCQRTVGRQGHTIEGQDGLAVDRYRLPLEQWRPPGCLDMTVVHGDQGINQADRQRAQATVGQQYHQLHEMSVFAIYWSNMTLMRNSGKVQDWVRQVSNGCRSMMSDPRTNSAQNAQTIESPAQARGSASPISPVLRLLAGSLNTLARISPNTGAAMLQQLWFRPLHGKPSARSRAFWRSAERECTVNSTREDIRVHLWGQPDAPLVLGVHGWRGSGVQFRHLVQPLVAQGYQVGLFDLPAHGMHPARATHVLEFAQVLVNIQAALGQPAAVVAHSFGCQSVVQAMAMGFSPQYPVFVAPALDMTVMMQRFGAALGLISPLQTRFEARVDRTVRAIAKQWTGQPMSLTELLSHDFVRRHLNDPGLLIADRDDDEIPWSEIERVASYWHQADTCFTRGLGHYNVLKDTGVVETLVGRVLSMSRKPTVDAVDK</sequence>
<dbReference type="Gene3D" id="3.40.50.1820">
    <property type="entry name" value="alpha/beta hydrolase"/>
    <property type="match status" value="1"/>
</dbReference>
<accession>A0A4Z0WBM6</accession>
<evidence type="ECO:0000259" key="2">
    <source>
        <dbReference type="Pfam" id="PF12697"/>
    </source>
</evidence>
<dbReference type="OrthoDB" id="7055710at2"/>
<feature type="domain" description="AB hydrolase-1" evidence="2">
    <location>
        <begin position="367"/>
        <end position="561"/>
    </location>
</feature>
<name>A0A4Z0WBM6_9GAMM</name>
<gene>
    <name evidence="3" type="ORF">E4656_17990</name>
</gene>
<evidence type="ECO:0000256" key="1">
    <source>
        <dbReference type="SAM" id="MobiDB-lite"/>
    </source>
</evidence>
<evidence type="ECO:0000313" key="4">
    <source>
        <dbReference type="Proteomes" id="UP000297475"/>
    </source>
</evidence>
<dbReference type="InterPro" id="IPR000073">
    <property type="entry name" value="AB_hydrolase_1"/>
</dbReference>
<dbReference type="SUPFAM" id="SSF53474">
    <property type="entry name" value="alpha/beta-Hydrolases"/>
    <property type="match status" value="1"/>
</dbReference>
<dbReference type="EMBL" id="SRMF01000012">
    <property type="protein sequence ID" value="TGG90679.1"/>
    <property type="molecule type" value="Genomic_DNA"/>
</dbReference>
<dbReference type="Pfam" id="PF12697">
    <property type="entry name" value="Abhydrolase_6"/>
    <property type="match status" value="1"/>
</dbReference>
<dbReference type="AlphaFoldDB" id="A0A4Z0WBM6"/>
<proteinExistence type="predicted"/>
<evidence type="ECO:0000313" key="3">
    <source>
        <dbReference type="EMBL" id="TGG90679.1"/>
    </source>
</evidence>